<dbReference type="PANTHER" id="PTHR43649:SF12">
    <property type="entry name" value="DIACETYLCHITOBIOSE BINDING PROTEIN DASA"/>
    <property type="match status" value="1"/>
</dbReference>
<dbReference type="InterPro" id="IPR050490">
    <property type="entry name" value="Bact_solute-bd_prot1"/>
</dbReference>
<protein>
    <submittedName>
        <fullName evidence="2">Sugar ABC transporter substrate-binding protein</fullName>
    </submittedName>
</protein>
<evidence type="ECO:0000256" key="1">
    <source>
        <dbReference type="SAM" id="SignalP"/>
    </source>
</evidence>
<feature type="signal peptide" evidence="1">
    <location>
        <begin position="1"/>
        <end position="26"/>
    </location>
</feature>
<dbReference type="InterPro" id="IPR006059">
    <property type="entry name" value="SBP"/>
</dbReference>
<organism evidence="2 3">
    <name type="scientific">Phormidium pseudopriestleyi FRX01</name>
    <dbReference type="NCBI Taxonomy" id="1759528"/>
    <lineage>
        <taxon>Bacteria</taxon>
        <taxon>Bacillati</taxon>
        <taxon>Cyanobacteriota</taxon>
        <taxon>Cyanophyceae</taxon>
        <taxon>Oscillatoriophycideae</taxon>
        <taxon>Oscillatoriales</taxon>
        <taxon>Oscillatoriaceae</taxon>
        <taxon>Phormidium</taxon>
    </lineage>
</organism>
<keyword evidence="3" id="KW-1185">Reference proteome</keyword>
<name>A0ABS3FNQ4_9CYAN</name>
<accession>A0ABS3FNQ4</accession>
<evidence type="ECO:0000313" key="3">
    <source>
        <dbReference type="Proteomes" id="UP000664844"/>
    </source>
</evidence>
<reference evidence="2 3" key="1">
    <citation type="submission" date="2021-03" db="EMBL/GenBank/DDBJ databases">
        <title>Metabolic Capacity of the Antarctic Cyanobacterium Phormidium pseudopriestleyi that Sustains Oxygenic Photosynthesis in the Presence of Hydrogen Sulfide.</title>
        <authorList>
            <person name="Lumian J.E."/>
            <person name="Jungblut A.D."/>
            <person name="Dillon M.L."/>
            <person name="Hawes I."/>
            <person name="Doran P.T."/>
            <person name="Mackey T.J."/>
            <person name="Dick G.J."/>
            <person name="Grettenberger C.L."/>
            <person name="Sumner D.Y."/>
        </authorList>
    </citation>
    <scope>NUCLEOTIDE SEQUENCE [LARGE SCALE GENOMIC DNA]</scope>
    <source>
        <strain evidence="2 3">FRX01</strain>
    </source>
</reference>
<comment type="caution">
    <text evidence="2">The sequence shown here is derived from an EMBL/GenBank/DDBJ whole genome shotgun (WGS) entry which is preliminary data.</text>
</comment>
<keyword evidence="1" id="KW-0732">Signal</keyword>
<evidence type="ECO:0000313" key="2">
    <source>
        <dbReference type="EMBL" id="MBO0348750.1"/>
    </source>
</evidence>
<proteinExistence type="predicted"/>
<dbReference type="CDD" id="cd13585">
    <property type="entry name" value="PBP2_TMBP_like"/>
    <property type="match status" value="1"/>
</dbReference>
<dbReference type="Gene3D" id="3.40.190.10">
    <property type="entry name" value="Periplasmic binding protein-like II"/>
    <property type="match status" value="2"/>
</dbReference>
<feature type="chain" id="PRO_5046777802" evidence="1">
    <location>
        <begin position="27"/>
        <end position="433"/>
    </location>
</feature>
<dbReference type="SUPFAM" id="SSF53850">
    <property type="entry name" value="Periplasmic binding protein-like II"/>
    <property type="match status" value="1"/>
</dbReference>
<dbReference type="EMBL" id="JAFLQW010000180">
    <property type="protein sequence ID" value="MBO0348750.1"/>
    <property type="molecule type" value="Genomic_DNA"/>
</dbReference>
<sequence>MRVKINSWKRFGLFVLSGLLLSWAIACTPGTGSNSGQPASGTSEVEFWTMQLQPQFTDYFNSLITTYESENPDIKVRWVDVPWSAMESKILAAVSAKTAPDVVNLNPNFATLLASRNAWLNLDNQVPDDIRQQYLPNIWKASTLNGESFGIPWYLTTRISIYNTQLFKEAGIDQPPSTYAELAQVAQQIRDRTGKYALFVTFVPGDSSEVLESMVQMGMQLVDAEGKAAFNTPEGRAAFQYWVDLYEKGLLPREVLTQGHRQAVQLYQAGEIAILGSGPQFFKTIAENAPSIAEVSAAAPQITGQTGKKTAAVMNLVVPRDTDVPEAAVKFALFVTNDQNQLTFAKDANVLPSTLQSLQDSHFQTLPPDASQIDRARIISAEDLKTAEALIPAMEDIQQLQRIIYDNLQGAMLGQQSVDQAVTNAAQQWEARN</sequence>
<gene>
    <name evidence="2" type="ORF">J0895_06470</name>
</gene>
<dbReference type="Proteomes" id="UP000664844">
    <property type="component" value="Unassembled WGS sequence"/>
</dbReference>
<dbReference type="PANTHER" id="PTHR43649">
    <property type="entry name" value="ARABINOSE-BINDING PROTEIN-RELATED"/>
    <property type="match status" value="1"/>
</dbReference>
<dbReference type="Pfam" id="PF01547">
    <property type="entry name" value="SBP_bac_1"/>
    <property type="match status" value="1"/>
</dbReference>
<dbReference type="RefSeq" id="WP_207087290.1">
    <property type="nucleotide sequence ID" value="NZ_JAFLQW010000180.1"/>
</dbReference>
<dbReference type="PROSITE" id="PS51257">
    <property type="entry name" value="PROKAR_LIPOPROTEIN"/>
    <property type="match status" value="1"/>
</dbReference>